<evidence type="ECO:0000256" key="1">
    <source>
        <dbReference type="ARBA" id="ARBA00007137"/>
    </source>
</evidence>
<reference evidence="4 5" key="1">
    <citation type="submission" date="2016-09" db="EMBL/GenBank/DDBJ databases">
        <title>Genomic analysis reveals versatility of anaerobic energy metabolism of Geosporobacter ferrireducens IRF9 of phylum Firmicutes.</title>
        <authorList>
            <person name="Kim S.-J."/>
        </authorList>
    </citation>
    <scope>NUCLEOTIDE SEQUENCE [LARGE SCALE GENOMIC DNA]</scope>
    <source>
        <strain evidence="4 5">IRF9</strain>
    </source>
</reference>
<evidence type="ECO:0008006" key="6">
    <source>
        <dbReference type="Google" id="ProtNLM"/>
    </source>
</evidence>
<evidence type="ECO:0000313" key="4">
    <source>
        <dbReference type="EMBL" id="AOT73157.1"/>
    </source>
</evidence>
<dbReference type="OrthoDB" id="5418352at2"/>
<evidence type="ECO:0000256" key="2">
    <source>
        <dbReference type="ARBA" id="ARBA00022603"/>
    </source>
</evidence>
<evidence type="ECO:0000313" key="5">
    <source>
        <dbReference type="Proteomes" id="UP000095743"/>
    </source>
</evidence>
<sequence length="481" mass="53405">MKNYERFISKESIEKIHEKTLYILENVGIQIEHAEACELFKKHGANVEGHTVKIPEKMVVDALKLAKPKFDLYSSKLEEAIPVGGGSALVGPASSNIYMNEDGKIRKMTDEDVINQFKLSDTSAVISLSNMNFLVDRSNLSSDQKMFGNLATQLKYSNKCTALARPDMFNVNESEIYKEYTKGLKIIKSFEGVEESNKIVHIGIMSTLTPLAIHGGQIEMALAICKENQALWLTPCAMPLLTAPGSLAGMIAVTNAEVLAGYILCKLVNPEVPFIYGNTSGSTDMRTLQLTIGTPETALVCYATAGLADLYNLPFRAGGGLSDAKDFDIQAGIESNMMIQASLDCGADFIHHGCGTIGTFNIVSFEKFLLDEEIYMMNKRIYRGIDCEDQNFSMTEIEKVGPRGSFLKGRTPKSYRQDFYLSAYLNKDDPNQWQSNGSRSVRDAAKEGVKKRLESYCPPEISAEQEKLLSRYLPEKYKNKI</sequence>
<protein>
    <recommendedName>
        <fullName evidence="6">Trimethylamine methyltransferase</fullName>
    </recommendedName>
</protein>
<dbReference type="GO" id="GO:0008168">
    <property type="term" value="F:methyltransferase activity"/>
    <property type="evidence" value="ECO:0007669"/>
    <property type="project" value="UniProtKB-KW"/>
</dbReference>
<dbReference type="STRING" id="1424294.Gferi_15420"/>
<dbReference type="Gene3D" id="3.20.20.480">
    <property type="entry name" value="Trimethylamine methyltransferase-like"/>
    <property type="match status" value="1"/>
</dbReference>
<dbReference type="InterPro" id="IPR010426">
    <property type="entry name" value="MTTB_MeTrfase"/>
</dbReference>
<organism evidence="4 5">
    <name type="scientific">Geosporobacter ferrireducens</name>
    <dbReference type="NCBI Taxonomy" id="1424294"/>
    <lineage>
        <taxon>Bacteria</taxon>
        <taxon>Bacillati</taxon>
        <taxon>Bacillota</taxon>
        <taxon>Clostridia</taxon>
        <taxon>Peptostreptococcales</taxon>
        <taxon>Thermotaleaceae</taxon>
        <taxon>Geosporobacter</taxon>
    </lineage>
</organism>
<name>A0A1D8GQF7_9FIRM</name>
<dbReference type="GO" id="GO:0032259">
    <property type="term" value="P:methylation"/>
    <property type="evidence" value="ECO:0007669"/>
    <property type="project" value="UniProtKB-KW"/>
</dbReference>
<accession>A0A1D8GQF7</accession>
<dbReference type="AlphaFoldDB" id="A0A1D8GQF7"/>
<dbReference type="EMBL" id="CP017269">
    <property type="protein sequence ID" value="AOT73157.1"/>
    <property type="molecule type" value="Genomic_DNA"/>
</dbReference>
<comment type="similarity">
    <text evidence="1">Belongs to the trimethylamine methyltransferase family.</text>
</comment>
<dbReference type="Pfam" id="PF06253">
    <property type="entry name" value="MTTB"/>
    <property type="match status" value="1"/>
</dbReference>
<keyword evidence="5" id="KW-1185">Reference proteome</keyword>
<dbReference type="KEGG" id="gfe:Gferi_15420"/>
<dbReference type="InterPro" id="IPR038601">
    <property type="entry name" value="MttB-like_sf"/>
</dbReference>
<dbReference type="Proteomes" id="UP000095743">
    <property type="component" value="Chromosome"/>
</dbReference>
<dbReference type="GO" id="GO:0015948">
    <property type="term" value="P:methanogenesis"/>
    <property type="evidence" value="ECO:0007669"/>
    <property type="project" value="InterPro"/>
</dbReference>
<keyword evidence="2" id="KW-0489">Methyltransferase</keyword>
<evidence type="ECO:0000256" key="3">
    <source>
        <dbReference type="ARBA" id="ARBA00022679"/>
    </source>
</evidence>
<proteinExistence type="inferred from homology"/>
<gene>
    <name evidence="4" type="ORF">Gferi_15420</name>
</gene>
<keyword evidence="3" id="KW-0808">Transferase</keyword>